<dbReference type="Proteomes" id="UP000005801">
    <property type="component" value="Unassembled WGS sequence"/>
</dbReference>
<evidence type="ECO:0000313" key="2">
    <source>
        <dbReference type="EMBL" id="EDM78875.1"/>
    </source>
</evidence>
<dbReference type="eggNOG" id="COG1305">
    <property type="taxonomic scope" value="Bacteria"/>
</dbReference>
<dbReference type="OrthoDB" id="4697328at2"/>
<gene>
    <name evidence="2" type="ORF">PPSIR1_03363</name>
</gene>
<dbReference type="InterPro" id="IPR038765">
    <property type="entry name" value="Papain-like_cys_pep_sf"/>
</dbReference>
<keyword evidence="3" id="KW-1185">Reference proteome</keyword>
<dbReference type="InterPro" id="IPR002931">
    <property type="entry name" value="Transglutaminase-like"/>
</dbReference>
<evidence type="ECO:0000313" key="3">
    <source>
        <dbReference type="Proteomes" id="UP000005801"/>
    </source>
</evidence>
<dbReference type="EMBL" id="ABCS01000025">
    <property type="protein sequence ID" value="EDM78875.1"/>
    <property type="molecule type" value="Genomic_DNA"/>
</dbReference>
<dbReference type="STRING" id="391625.PPSIR1_03363"/>
<dbReference type="PANTHER" id="PTHR33490">
    <property type="entry name" value="BLR5614 PROTEIN-RELATED"/>
    <property type="match status" value="1"/>
</dbReference>
<proteinExistence type="predicted"/>
<dbReference type="AlphaFoldDB" id="A6G5D2"/>
<dbReference type="RefSeq" id="WP_006971931.1">
    <property type="nucleotide sequence ID" value="NZ_ABCS01000025.1"/>
</dbReference>
<sequence>MTEQPDRAYLEPNAFVDSDHPAVLAYAETKGVGETPRERAVALYYAVRDEFRYSPWHVRFVPEAFTASGVLERGPVEGAHCVDKANLLAAVARALGVPSRLHFANVRNHIGTASLERKLGTDLLVYHGYCELWLEGRWVAATPAFNAQLCARLGVAPLDFDGREDSVFQEYDAQAGRFMEYVTDHGHHPDIPFEAMVAAWRRHYPSIASTGRWPKPGQG</sequence>
<accession>A6G5D2</accession>
<dbReference type="Gene3D" id="3.10.620.30">
    <property type="match status" value="1"/>
</dbReference>
<dbReference type="Pfam" id="PF01841">
    <property type="entry name" value="Transglut_core"/>
    <property type="match status" value="1"/>
</dbReference>
<organism evidence="2 3">
    <name type="scientific">Plesiocystis pacifica SIR-1</name>
    <dbReference type="NCBI Taxonomy" id="391625"/>
    <lineage>
        <taxon>Bacteria</taxon>
        <taxon>Pseudomonadati</taxon>
        <taxon>Myxococcota</taxon>
        <taxon>Polyangia</taxon>
        <taxon>Nannocystales</taxon>
        <taxon>Nannocystaceae</taxon>
        <taxon>Plesiocystis</taxon>
    </lineage>
</organism>
<reference evidence="2 3" key="1">
    <citation type="submission" date="2007-06" db="EMBL/GenBank/DDBJ databases">
        <authorList>
            <person name="Shimkets L."/>
            <person name="Ferriera S."/>
            <person name="Johnson J."/>
            <person name="Kravitz S."/>
            <person name="Beeson K."/>
            <person name="Sutton G."/>
            <person name="Rogers Y.-H."/>
            <person name="Friedman R."/>
            <person name="Frazier M."/>
            <person name="Venter J.C."/>
        </authorList>
    </citation>
    <scope>NUCLEOTIDE SEQUENCE [LARGE SCALE GENOMIC DNA]</scope>
    <source>
        <strain evidence="2 3">SIR-1</strain>
    </source>
</reference>
<feature type="domain" description="Transglutaminase-like" evidence="1">
    <location>
        <begin position="33"/>
        <end position="143"/>
    </location>
</feature>
<comment type="caution">
    <text evidence="2">The sequence shown here is derived from an EMBL/GenBank/DDBJ whole genome shotgun (WGS) entry which is preliminary data.</text>
</comment>
<evidence type="ECO:0000259" key="1">
    <source>
        <dbReference type="Pfam" id="PF01841"/>
    </source>
</evidence>
<dbReference type="SUPFAM" id="SSF54001">
    <property type="entry name" value="Cysteine proteinases"/>
    <property type="match status" value="1"/>
</dbReference>
<protein>
    <submittedName>
        <fullName evidence="2">Transglutaminase-like protein</fullName>
    </submittedName>
</protein>
<dbReference type="PANTHER" id="PTHR33490:SF3">
    <property type="entry name" value="CONSERVED INTEGRAL MEMBRANE PROTEIN"/>
    <property type="match status" value="1"/>
</dbReference>
<name>A6G5D2_9BACT</name>